<evidence type="ECO:0000313" key="2">
    <source>
        <dbReference type="EMBL" id="QPM67822.1"/>
    </source>
</evidence>
<protein>
    <recommendedName>
        <fullName evidence="1">Helix-turn-helix domain-containing protein</fullName>
    </recommendedName>
</protein>
<organism evidence="2 3">
    <name type="scientific">Atribacter laminatus</name>
    <dbReference type="NCBI Taxonomy" id="2847778"/>
    <lineage>
        <taxon>Bacteria</taxon>
        <taxon>Pseudomonadati</taxon>
        <taxon>Atribacterota</taxon>
        <taxon>Atribacteria</taxon>
        <taxon>Atribacterales</taxon>
        <taxon>Atribacteraceae</taxon>
        <taxon>Atribacter</taxon>
    </lineage>
</organism>
<dbReference type="InterPro" id="IPR009061">
    <property type="entry name" value="DNA-bd_dom_put_sf"/>
</dbReference>
<proteinExistence type="predicted"/>
<accession>A0A7T1AKY0</accession>
<sequence>MIWGEGMPKVVFKKEYYNIKEISEMLGITDVTIRTYFSTGRMRGVKLGNAWYSTQEDIEQFLKMKTEPKNKRKK</sequence>
<dbReference type="SUPFAM" id="SSF46955">
    <property type="entry name" value="Putative DNA-binding domain"/>
    <property type="match status" value="1"/>
</dbReference>
<dbReference type="Proteomes" id="UP000594463">
    <property type="component" value="Chromosome"/>
</dbReference>
<dbReference type="Pfam" id="PF12728">
    <property type="entry name" value="HTH_17"/>
    <property type="match status" value="1"/>
</dbReference>
<dbReference type="InterPro" id="IPR041657">
    <property type="entry name" value="HTH_17"/>
</dbReference>
<feature type="domain" description="Helix-turn-helix" evidence="1">
    <location>
        <begin position="16"/>
        <end position="63"/>
    </location>
</feature>
<dbReference type="EMBL" id="CP065383">
    <property type="protein sequence ID" value="QPM67822.1"/>
    <property type="molecule type" value="Genomic_DNA"/>
</dbReference>
<dbReference type="KEGG" id="alam:RT761_01035"/>
<dbReference type="Gene3D" id="1.10.1660.10">
    <property type="match status" value="1"/>
</dbReference>
<dbReference type="AlphaFoldDB" id="A0A7T1AKY0"/>
<evidence type="ECO:0000313" key="3">
    <source>
        <dbReference type="Proteomes" id="UP000594463"/>
    </source>
</evidence>
<evidence type="ECO:0000259" key="1">
    <source>
        <dbReference type="Pfam" id="PF12728"/>
    </source>
</evidence>
<gene>
    <name evidence="2" type="ORF">RT761_01035</name>
</gene>
<name>A0A7T1AKY0_ATRLM</name>
<reference evidence="2 3" key="1">
    <citation type="journal article" date="2021" name="Nat. Commun.">
        <title>Isolation of a member of the candidate phylum Atribacteria reveals a unique cell membrane structure.</title>
        <authorList>
            <person name="Taiki K."/>
            <person name="Nobu M.K."/>
            <person name="Kusada H."/>
            <person name="Meng X.-Y."/>
            <person name="Hosoki N."/>
            <person name="Uematsu K."/>
            <person name="Yoshioka H."/>
            <person name="Kamagata Y."/>
            <person name="Tamaki H."/>
        </authorList>
    </citation>
    <scope>NUCLEOTIDE SEQUENCE [LARGE SCALE GENOMIC DNA]</scope>
    <source>
        <strain evidence="2 3">RT761</strain>
    </source>
</reference>
<keyword evidence="3" id="KW-1185">Reference proteome</keyword>